<dbReference type="OrthoDB" id="7188775at2"/>
<evidence type="ECO:0000259" key="3">
    <source>
        <dbReference type="PROSITE" id="PS51186"/>
    </source>
</evidence>
<accession>A0A564G4R1</accession>
<reference evidence="5 6" key="1">
    <citation type="submission" date="2019-06" db="EMBL/GenBank/DDBJ databases">
        <authorList>
            <person name="Rodrigo-Torres L."/>
            <person name="Arahal R. D."/>
            <person name="Lucena T."/>
        </authorList>
    </citation>
    <scope>NUCLEOTIDE SEQUENCE [LARGE SCALE GENOMIC DNA]</scope>
    <source>
        <strain evidence="5 6">SW08-7</strain>
    </source>
</reference>
<dbReference type="SUPFAM" id="SSF55729">
    <property type="entry name" value="Acyl-CoA N-acyltransferases (Nat)"/>
    <property type="match status" value="1"/>
</dbReference>
<gene>
    <name evidence="4" type="ORF">IFDJLNFL_4715</name>
    <name evidence="5" type="ORF">MTDSW087_05246</name>
</gene>
<reference evidence="4" key="2">
    <citation type="journal article" date="2021" name="Front. Microbiol.">
        <title>Comprehensive Comparative Genomics and Phenotyping of Methylobacterium Species.</title>
        <authorList>
            <person name="Alessa O."/>
            <person name="Ogura Y."/>
            <person name="Fujitani Y."/>
            <person name="Takami H."/>
            <person name="Hayashi T."/>
            <person name="Sahin N."/>
            <person name="Tani A."/>
        </authorList>
    </citation>
    <scope>NUCLEOTIDE SEQUENCE</scope>
    <source>
        <strain evidence="4">DSM 22415</strain>
    </source>
</reference>
<dbReference type="Gene3D" id="3.40.630.30">
    <property type="match status" value="1"/>
</dbReference>
<feature type="domain" description="N-acetyltransferase" evidence="3">
    <location>
        <begin position="7"/>
        <end position="149"/>
    </location>
</feature>
<sequence length="149" mass="15689">MGQRYGLEIRAATGADAAGLAELLAAAGRPIDPHRLAERLESLRQEGGSALIALAWGPPSGLVAFHRHRVLDADLAVARIDALLVGPEERRRGIGRLLLKAASQAARVAGCGTLHMDVGPDQADLHAFCAATGFTPGATVFERPLRKRS</sequence>
<dbReference type="PROSITE" id="PS51186">
    <property type="entry name" value="GNAT"/>
    <property type="match status" value="1"/>
</dbReference>
<protein>
    <recommendedName>
        <fullName evidence="3">N-acetyltransferase domain-containing protein</fullName>
    </recommendedName>
</protein>
<dbReference type="InterPro" id="IPR050832">
    <property type="entry name" value="Bact_Acetyltransf"/>
</dbReference>
<dbReference type="AlphaFoldDB" id="A0A564G4R1"/>
<evidence type="ECO:0000256" key="2">
    <source>
        <dbReference type="ARBA" id="ARBA00023315"/>
    </source>
</evidence>
<name>A0A564G4R1_9HYPH</name>
<evidence type="ECO:0000313" key="4">
    <source>
        <dbReference type="EMBL" id="GJD58791.1"/>
    </source>
</evidence>
<reference evidence="4" key="3">
    <citation type="submission" date="2021-08" db="EMBL/GenBank/DDBJ databases">
        <authorList>
            <person name="Tani A."/>
            <person name="Ola A."/>
            <person name="Ogura Y."/>
            <person name="Katsura K."/>
            <person name="Hayashi T."/>
        </authorList>
    </citation>
    <scope>NUCLEOTIDE SEQUENCE</scope>
    <source>
        <strain evidence="4">DSM 22415</strain>
    </source>
</reference>
<keyword evidence="2" id="KW-0012">Acyltransferase</keyword>
<evidence type="ECO:0000313" key="5">
    <source>
        <dbReference type="EMBL" id="VUF15505.1"/>
    </source>
</evidence>
<dbReference type="GO" id="GO:0016747">
    <property type="term" value="F:acyltransferase activity, transferring groups other than amino-acyl groups"/>
    <property type="evidence" value="ECO:0007669"/>
    <property type="project" value="InterPro"/>
</dbReference>
<dbReference type="PANTHER" id="PTHR43877:SF1">
    <property type="entry name" value="ACETYLTRANSFERASE"/>
    <property type="match status" value="1"/>
</dbReference>
<dbReference type="EMBL" id="BPQI01000168">
    <property type="protein sequence ID" value="GJD58791.1"/>
    <property type="molecule type" value="Genomic_DNA"/>
</dbReference>
<evidence type="ECO:0000313" key="7">
    <source>
        <dbReference type="Proteomes" id="UP001055303"/>
    </source>
</evidence>
<keyword evidence="7" id="KW-1185">Reference proteome</keyword>
<dbReference type="InterPro" id="IPR016181">
    <property type="entry name" value="Acyl_CoA_acyltransferase"/>
</dbReference>
<keyword evidence="1" id="KW-0808">Transferase</keyword>
<dbReference type="Pfam" id="PF00583">
    <property type="entry name" value="Acetyltransf_1"/>
    <property type="match status" value="1"/>
</dbReference>
<dbReference type="CDD" id="cd04301">
    <property type="entry name" value="NAT_SF"/>
    <property type="match status" value="1"/>
</dbReference>
<evidence type="ECO:0000313" key="6">
    <source>
        <dbReference type="Proteomes" id="UP000401717"/>
    </source>
</evidence>
<proteinExistence type="predicted"/>
<dbReference type="Proteomes" id="UP001055303">
    <property type="component" value="Unassembled WGS sequence"/>
</dbReference>
<dbReference type="InterPro" id="IPR000182">
    <property type="entry name" value="GNAT_dom"/>
</dbReference>
<dbReference type="Proteomes" id="UP000401717">
    <property type="component" value="Unassembled WGS sequence"/>
</dbReference>
<organism evidence="5 6">
    <name type="scientific">Methylobacterium dankookense</name>
    <dbReference type="NCBI Taxonomy" id="560405"/>
    <lineage>
        <taxon>Bacteria</taxon>
        <taxon>Pseudomonadati</taxon>
        <taxon>Pseudomonadota</taxon>
        <taxon>Alphaproteobacteria</taxon>
        <taxon>Hyphomicrobiales</taxon>
        <taxon>Methylobacteriaceae</taxon>
        <taxon>Methylobacterium</taxon>
    </lineage>
</organism>
<dbReference type="RefSeq" id="WP_144768162.1">
    <property type="nucleotide sequence ID" value="NZ_BPQI01000168.1"/>
</dbReference>
<dbReference type="PANTHER" id="PTHR43877">
    <property type="entry name" value="AMINOALKYLPHOSPHONATE N-ACETYLTRANSFERASE-RELATED-RELATED"/>
    <property type="match status" value="1"/>
</dbReference>
<evidence type="ECO:0000256" key="1">
    <source>
        <dbReference type="ARBA" id="ARBA00022679"/>
    </source>
</evidence>
<dbReference type="EMBL" id="CABFVH010000058">
    <property type="protein sequence ID" value="VUF15505.1"/>
    <property type="molecule type" value="Genomic_DNA"/>
</dbReference>